<evidence type="ECO:0000256" key="2">
    <source>
        <dbReference type="ARBA" id="ARBA00022692"/>
    </source>
</evidence>
<evidence type="ECO:0000256" key="5">
    <source>
        <dbReference type="SAM" id="Phobius"/>
    </source>
</evidence>
<evidence type="ECO:0000313" key="8">
    <source>
        <dbReference type="Proteomes" id="UP000698222"/>
    </source>
</evidence>
<comment type="caution">
    <text evidence="7">The sequence shown here is derived from an EMBL/GenBank/DDBJ whole genome shotgun (WGS) entry which is preliminary data.</text>
</comment>
<evidence type="ECO:0000256" key="3">
    <source>
        <dbReference type="ARBA" id="ARBA00022989"/>
    </source>
</evidence>
<keyword evidence="3 5" id="KW-1133">Transmembrane helix</keyword>
<feature type="transmembrane region" description="Helical" evidence="5">
    <location>
        <begin position="20"/>
        <end position="37"/>
    </location>
</feature>
<keyword evidence="4 5" id="KW-0472">Membrane</keyword>
<dbReference type="InterPro" id="IPR003807">
    <property type="entry name" value="DUF202"/>
</dbReference>
<dbReference type="RefSeq" id="WP_209886902.1">
    <property type="nucleotide sequence ID" value="NZ_BAAAJV010000011.1"/>
</dbReference>
<dbReference type="Pfam" id="PF02656">
    <property type="entry name" value="DUF202"/>
    <property type="match status" value="1"/>
</dbReference>
<protein>
    <submittedName>
        <fullName evidence="7">Uncharacterized membrane protein YidH (DUF202 family)</fullName>
    </submittedName>
</protein>
<evidence type="ECO:0000256" key="4">
    <source>
        <dbReference type="ARBA" id="ARBA00023136"/>
    </source>
</evidence>
<evidence type="ECO:0000313" key="7">
    <source>
        <dbReference type="EMBL" id="MBP2407560.1"/>
    </source>
</evidence>
<feature type="domain" description="DUF202" evidence="6">
    <location>
        <begin position="10"/>
        <end position="74"/>
    </location>
</feature>
<dbReference type="EMBL" id="JAGIOC010000001">
    <property type="protein sequence ID" value="MBP2407560.1"/>
    <property type="molecule type" value="Genomic_DNA"/>
</dbReference>
<feature type="transmembrane region" description="Helical" evidence="5">
    <location>
        <begin position="44"/>
        <end position="66"/>
    </location>
</feature>
<sequence>MNSPADGVFDRGLQLERTLLAWRRTCLSFGLTSLIALRCTVEELGVFAVLAGLVVACFALLAYTFTAREYRRRHAQLHRGQVLAHGGPAVLFATIAVLVIGVICAGFLLQRM</sequence>
<proteinExistence type="predicted"/>
<evidence type="ECO:0000256" key="1">
    <source>
        <dbReference type="ARBA" id="ARBA00004127"/>
    </source>
</evidence>
<gene>
    <name evidence="7" type="ORF">JOF44_000463</name>
</gene>
<feature type="transmembrane region" description="Helical" evidence="5">
    <location>
        <begin position="86"/>
        <end position="109"/>
    </location>
</feature>
<reference evidence="7 8" key="1">
    <citation type="submission" date="2021-03" db="EMBL/GenBank/DDBJ databases">
        <title>Sequencing the genomes of 1000 actinobacteria strains.</title>
        <authorList>
            <person name="Klenk H.-P."/>
        </authorList>
    </citation>
    <scope>NUCLEOTIDE SEQUENCE [LARGE SCALE GENOMIC DNA]</scope>
    <source>
        <strain evidence="7 8">DSM 14564</strain>
    </source>
</reference>
<organism evidence="7 8">
    <name type="scientific">Brachybacterium fresconis</name>
    <dbReference type="NCBI Taxonomy" id="173363"/>
    <lineage>
        <taxon>Bacteria</taxon>
        <taxon>Bacillati</taxon>
        <taxon>Actinomycetota</taxon>
        <taxon>Actinomycetes</taxon>
        <taxon>Micrococcales</taxon>
        <taxon>Dermabacteraceae</taxon>
        <taxon>Brachybacterium</taxon>
    </lineage>
</organism>
<dbReference type="Proteomes" id="UP000698222">
    <property type="component" value="Unassembled WGS sequence"/>
</dbReference>
<name>A0ABS4YFJ5_9MICO</name>
<accession>A0ABS4YFJ5</accession>
<keyword evidence="8" id="KW-1185">Reference proteome</keyword>
<comment type="subcellular location">
    <subcellularLocation>
        <location evidence="1">Endomembrane system</location>
        <topology evidence="1">Multi-pass membrane protein</topology>
    </subcellularLocation>
</comment>
<evidence type="ECO:0000259" key="6">
    <source>
        <dbReference type="Pfam" id="PF02656"/>
    </source>
</evidence>
<keyword evidence="2 5" id="KW-0812">Transmembrane</keyword>